<dbReference type="Proteomes" id="UP000653383">
    <property type="component" value="Unassembled WGS sequence"/>
</dbReference>
<dbReference type="InterPro" id="IPR013819">
    <property type="entry name" value="LipOase_C"/>
</dbReference>
<feature type="region of interest" description="Disordered" evidence="1">
    <location>
        <begin position="1"/>
        <end position="30"/>
    </location>
</feature>
<comment type="caution">
    <text evidence="3">The sequence shown here is derived from an EMBL/GenBank/DDBJ whole genome shotgun (WGS) entry which is preliminary data.</text>
</comment>
<feature type="domain" description="Lipoxygenase" evidence="2">
    <location>
        <begin position="1"/>
        <end position="85"/>
    </location>
</feature>
<dbReference type="GO" id="GO:0016853">
    <property type="term" value="F:isomerase activity"/>
    <property type="evidence" value="ECO:0007669"/>
    <property type="project" value="UniProtKB-KW"/>
</dbReference>
<accession>A0A852HH77</accession>
<keyword evidence="3" id="KW-0413">Isomerase</keyword>
<protein>
    <submittedName>
        <fullName evidence="3">LOXE3 isomerase</fullName>
    </submittedName>
</protein>
<dbReference type="GO" id="GO:0016702">
    <property type="term" value="F:oxidoreductase activity, acting on single donors with incorporation of molecular oxygen, incorporation of two atoms of oxygen"/>
    <property type="evidence" value="ECO:0007669"/>
    <property type="project" value="InterPro"/>
</dbReference>
<keyword evidence="4" id="KW-1185">Reference proteome</keyword>
<dbReference type="PROSITE" id="PS51393">
    <property type="entry name" value="LIPOXYGENASE_3"/>
    <property type="match status" value="1"/>
</dbReference>
<dbReference type="GO" id="GO:0046872">
    <property type="term" value="F:metal ion binding"/>
    <property type="evidence" value="ECO:0007669"/>
    <property type="project" value="InterPro"/>
</dbReference>
<dbReference type="Gene3D" id="1.20.245.10">
    <property type="entry name" value="Lipoxygenase-1, Domain 5"/>
    <property type="match status" value="1"/>
</dbReference>
<dbReference type="SUPFAM" id="SSF48484">
    <property type="entry name" value="Lipoxigenase"/>
    <property type="match status" value="1"/>
</dbReference>
<feature type="compositionally biased region" description="Low complexity" evidence="1">
    <location>
        <begin position="14"/>
        <end position="30"/>
    </location>
</feature>
<evidence type="ECO:0000256" key="1">
    <source>
        <dbReference type="SAM" id="MobiDB-lite"/>
    </source>
</evidence>
<dbReference type="InterPro" id="IPR036226">
    <property type="entry name" value="LipOase_C_sf"/>
</dbReference>
<gene>
    <name evidence="3" type="primary">Aloxe3_0</name>
    <name evidence="3" type="ORF">NICCHL_R15034</name>
</gene>
<organism evidence="3 4">
    <name type="scientific">Nicator chloris</name>
    <dbReference type="NCBI Taxonomy" id="237433"/>
    <lineage>
        <taxon>Eukaryota</taxon>
        <taxon>Metazoa</taxon>
        <taxon>Chordata</taxon>
        <taxon>Craniata</taxon>
        <taxon>Vertebrata</taxon>
        <taxon>Euteleostomi</taxon>
        <taxon>Archelosauria</taxon>
        <taxon>Archosauria</taxon>
        <taxon>Dinosauria</taxon>
        <taxon>Saurischia</taxon>
        <taxon>Theropoda</taxon>
        <taxon>Coelurosauria</taxon>
        <taxon>Aves</taxon>
        <taxon>Neognathae</taxon>
        <taxon>Neoaves</taxon>
        <taxon>Telluraves</taxon>
        <taxon>Australaves</taxon>
        <taxon>Passeriformes</taxon>
        <taxon>Sylvioidea</taxon>
        <taxon>Pycnonotidae</taxon>
        <taxon>Nicator</taxon>
    </lineage>
</organism>
<name>A0A852HH77_9PASS</name>
<sequence length="85" mass="9107">MSPGLSRHCPQCPNVPDVPSVPTVPNVPDVPDVPDVPRFVTGLLALFYPSDAAVQEDPELQAWVGEIFHRGFLGRRRSGGHGGHG</sequence>
<dbReference type="EMBL" id="WAAE01008669">
    <property type="protein sequence ID" value="NXX28522.1"/>
    <property type="molecule type" value="Genomic_DNA"/>
</dbReference>
<evidence type="ECO:0000259" key="2">
    <source>
        <dbReference type="PROSITE" id="PS51393"/>
    </source>
</evidence>
<feature type="non-terminal residue" evidence="3">
    <location>
        <position position="85"/>
    </location>
</feature>
<feature type="non-terminal residue" evidence="3">
    <location>
        <position position="1"/>
    </location>
</feature>
<dbReference type="OrthoDB" id="407298at2759"/>
<dbReference type="AlphaFoldDB" id="A0A852HH77"/>
<reference evidence="3" key="1">
    <citation type="submission" date="2020-02" db="EMBL/GenBank/DDBJ databases">
        <title>Bird 10,000 Genomes (B10K) Project - Family phase.</title>
        <authorList>
            <person name="Zhang G."/>
        </authorList>
    </citation>
    <scope>NUCLEOTIDE SEQUENCE</scope>
    <source>
        <strain evidence="3">B10K-DU-002-40</strain>
        <tissue evidence="3">Muscle</tissue>
    </source>
</reference>
<proteinExistence type="predicted"/>
<evidence type="ECO:0000313" key="4">
    <source>
        <dbReference type="Proteomes" id="UP000653383"/>
    </source>
</evidence>
<evidence type="ECO:0000313" key="3">
    <source>
        <dbReference type="EMBL" id="NXX28522.1"/>
    </source>
</evidence>